<dbReference type="Pfam" id="PF13966">
    <property type="entry name" value="zf-RVT"/>
    <property type="match status" value="1"/>
</dbReference>
<dbReference type="PANTHER" id="PTHR33116">
    <property type="entry name" value="REVERSE TRANSCRIPTASE ZINC-BINDING DOMAIN-CONTAINING PROTEIN-RELATED-RELATED"/>
    <property type="match status" value="1"/>
</dbReference>
<reference evidence="3" key="1">
    <citation type="submission" date="2023-03" db="EMBL/GenBank/DDBJ databases">
        <title>Chromosome-scale reference genome and RAD-based genetic map of yellow starthistle (Centaurea solstitialis) reveal putative structural variation and QTLs associated with invader traits.</title>
        <authorList>
            <person name="Reatini B."/>
            <person name="Cang F.A."/>
            <person name="Jiang Q."/>
            <person name="Mckibben M.T.W."/>
            <person name="Barker M.S."/>
            <person name="Rieseberg L.H."/>
            <person name="Dlugosch K.M."/>
        </authorList>
    </citation>
    <scope>NUCLEOTIDE SEQUENCE</scope>
    <source>
        <strain evidence="3">CAN-66</strain>
        <tissue evidence="3">Leaf</tissue>
    </source>
</reference>
<dbReference type="PANTHER" id="PTHR33116:SF78">
    <property type="entry name" value="OS12G0587133 PROTEIN"/>
    <property type="match status" value="1"/>
</dbReference>
<feature type="compositionally biased region" description="Basic and acidic residues" evidence="1">
    <location>
        <begin position="9"/>
        <end position="29"/>
    </location>
</feature>
<dbReference type="Pfam" id="PF04720">
    <property type="entry name" value="PDDEXK_6"/>
    <property type="match status" value="1"/>
</dbReference>
<sequence length="822" mass="92787">MAMRLRSKRVTDPLDDRVKDRIVGRDRPEYGSSGSEHSGSGDVSSSSSLSYLLNCFDVKEEEDETENDVNGEDDQLDGIDQSQNNDSDSDLEAKFEAIISTLLNLNLDRFQNVLQTNVLKAREAFQFLNPNSQILNRNVMLFLRNLGYNAAICKTKWNSSGGLAAGSHEFIDVLRSDSVRYFIDLNFSGEFEIARETSQFRRFSQKLPAVFVGKSADLKTIVKSMSDEIRRSLKSRGLLLPPWRKNRFMQNKWFGPYRRTVNYTPANLLSAFPVPVKNSVNCSLIGFNVVDSAPLLPAATRMNKTLPPTPHTRDEYMALKSRTEPGPYWDPYVLYGAVNDTGYPVSEPEPAVPGPVPKYEEPVQPVPLEGRWSVRNVLNLLRILRCFHLSSGLKANLVKTSLMGIGVEPSEVSSLASRLNCKAGQLPFNFLGVPTFKWKSSMLSSAGRMTLCKTVLGSLGSYIFSLYKAPAAVLDKLESIRRNFFYGGDENKKKLAWISWNDTMAEKDQGGLGIGRLKAFICVCFGEKLGAISSSLRSRNLHRGALGEIAAKPVGLAQGKIEQREARKRIKKENDSLWAKVVVALHRFHRRTARDPLLSKKGGVWGSIASINKCCTQYNLNLDLLFQQEDNEQRGWKRLLDPSGSYLVASLRKALDQKMLQNSRGLKTTWIKVVPNKVNVMVWKAKHCRLATFNNLAKRGVIPESRSCPLCSREEETEDHLFANCHVSRSLLTEIGKWWNLSPPCGSLVDILNWGLTSNMKGDKLQIFSAIIYTFFWQVWRTRNEIVHDKNRSSLHQMFILIQGFSFSWLIARGNRKFSWQN</sequence>
<accession>A0AA38SSE2</accession>
<dbReference type="AlphaFoldDB" id="A0AA38SSE2"/>
<feature type="domain" description="Reverse transcriptase zinc-binding" evidence="2">
    <location>
        <begin position="653"/>
        <end position="730"/>
    </location>
</feature>
<protein>
    <recommendedName>
        <fullName evidence="2">Reverse transcriptase zinc-binding domain-containing protein</fullName>
    </recommendedName>
</protein>
<gene>
    <name evidence="3" type="ORF">OSB04_020522</name>
</gene>
<evidence type="ECO:0000313" key="3">
    <source>
        <dbReference type="EMBL" id="KAJ9547979.1"/>
    </source>
</evidence>
<keyword evidence="4" id="KW-1185">Reference proteome</keyword>
<name>A0AA38SSE2_9ASTR</name>
<dbReference type="InterPro" id="IPR026960">
    <property type="entry name" value="RVT-Znf"/>
</dbReference>
<comment type="caution">
    <text evidence="3">The sequence shown here is derived from an EMBL/GenBank/DDBJ whole genome shotgun (WGS) entry which is preliminary data.</text>
</comment>
<evidence type="ECO:0000313" key="4">
    <source>
        <dbReference type="Proteomes" id="UP001172457"/>
    </source>
</evidence>
<feature type="region of interest" description="Disordered" evidence="1">
    <location>
        <begin position="1"/>
        <end position="47"/>
    </location>
</feature>
<evidence type="ECO:0000259" key="2">
    <source>
        <dbReference type="Pfam" id="PF13966"/>
    </source>
</evidence>
<feature type="region of interest" description="Disordered" evidence="1">
    <location>
        <begin position="62"/>
        <end position="88"/>
    </location>
</feature>
<dbReference type="Proteomes" id="UP001172457">
    <property type="component" value="Chromosome 5"/>
</dbReference>
<proteinExistence type="predicted"/>
<dbReference type="InterPro" id="IPR006502">
    <property type="entry name" value="PDDEXK-like"/>
</dbReference>
<dbReference type="NCBIfam" id="TIGR01615">
    <property type="entry name" value="A_thal_3542"/>
    <property type="match status" value="1"/>
</dbReference>
<feature type="compositionally biased region" description="Acidic residues" evidence="1">
    <location>
        <begin position="62"/>
        <end position="77"/>
    </location>
</feature>
<organism evidence="3 4">
    <name type="scientific">Centaurea solstitialis</name>
    <name type="common">yellow star-thistle</name>
    <dbReference type="NCBI Taxonomy" id="347529"/>
    <lineage>
        <taxon>Eukaryota</taxon>
        <taxon>Viridiplantae</taxon>
        <taxon>Streptophyta</taxon>
        <taxon>Embryophyta</taxon>
        <taxon>Tracheophyta</taxon>
        <taxon>Spermatophyta</taxon>
        <taxon>Magnoliopsida</taxon>
        <taxon>eudicotyledons</taxon>
        <taxon>Gunneridae</taxon>
        <taxon>Pentapetalae</taxon>
        <taxon>asterids</taxon>
        <taxon>campanulids</taxon>
        <taxon>Asterales</taxon>
        <taxon>Asteraceae</taxon>
        <taxon>Carduoideae</taxon>
        <taxon>Cardueae</taxon>
        <taxon>Centaureinae</taxon>
        <taxon>Centaurea</taxon>
    </lineage>
</organism>
<evidence type="ECO:0000256" key="1">
    <source>
        <dbReference type="SAM" id="MobiDB-lite"/>
    </source>
</evidence>
<feature type="compositionally biased region" description="Low complexity" evidence="1">
    <location>
        <begin position="31"/>
        <end position="47"/>
    </location>
</feature>
<dbReference type="EMBL" id="JARYMX010000005">
    <property type="protein sequence ID" value="KAJ9547979.1"/>
    <property type="molecule type" value="Genomic_DNA"/>
</dbReference>